<proteinExistence type="predicted"/>
<comment type="caution">
    <text evidence="1">The sequence shown here is derived from an EMBL/GenBank/DDBJ whole genome shotgun (WGS) entry which is preliminary data.</text>
</comment>
<dbReference type="Proteomes" id="UP000805649">
    <property type="component" value="Unassembled WGS sequence"/>
</dbReference>
<organism evidence="1 2">
    <name type="scientific">Colletotrichum truncatum</name>
    <name type="common">Anthracnose fungus</name>
    <name type="synonym">Colletotrichum capsici</name>
    <dbReference type="NCBI Taxonomy" id="5467"/>
    <lineage>
        <taxon>Eukaryota</taxon>
        <taxon>Fungi</taxon>
        <taxon>Dikarya</taxon>
        <taxon>Ascomycota</taxon>
        <taxon>Pezizomycotina</taxon>
        <taxon>Sordariomycetes</taxon>
        <taxon>Hypocreomycetidae</taxon>
        <taxon>Glomerellales</taxon>
        <taxon>Glomerellaceae</taxon>
        <taxon>Colletotrichum</taxon>
        <taxon>Colletotrichum truncatum species complex</taxon>
    </lineage>
</organism>
<evidence type="ECO:0000313" key="2">
    <source>
        <dbReference type="Proteomes" id="UP000805649"/>
    </source>
</evidence>
<reference evidence="1 2" key="1">
    <citation type="journal article" date="2020" name="Phytopathology">
        <title>Genome Sequence Resources of Colletotrichum truncatum, C. plurivorum, C. musicola, and C. sojae: Four Species Pathogenic to Soybean (Glycine max).</title>
        <authorList>
            <person name="Rogerio F."/>
            <person name="Boufleur T.R."/>
            <person name="Ciampi-Guillardi M."/>
            <person name="Sukno S.A."/>
            <person name="Thon M.R."/>
            <person name="Massola Junior N.S."/>
            <person name="Baroncelli R."/>
        </authorList>
    </citation>
    <scope>NUCLEOTIDE SEQUENCE [LARGE SCALE GENOMIC DNA]</scope>
    <source>
        <strain evidence="1 2">CMES1059</strain>
    </source>
</reference>
<accession>A0ACC3YZM0</accession>
<dbReference type="EMBL" id="VUJX02000005">
    <property type="protein sequence ID" value="KAL0936512.1"/>
    <property type="molecule type" value="Genomic_DNA"/>
</dbReference>
<evidence type="ECO:0000313" key="1">
    <source>
        <dbReference type="EMBL" id="KAL0936512.1"/>
    </source>
</evidence>
<keyword evidence="2" id="KW-1185">Reference proteome</keyword>
<gene>
    <name evidence="1" type="ORF">CTRU02_208727</name>
</gene>
<sequence length="178" mass="20114">MSTCLPTLPKHVEKKKSRRNSLQNRLETSPNEWTSSDLILDCEKCDSSETFQYWTSSTGARVLDEEDIGAWLQQQDRKSAETSIVWAVNEFDLVSASSPSQSQSSQTGSPGAMNEVLHGNVAKMEETDHKSDMPMILRGVGAFTEDVEPATSEKEKKRTRVWTKTKHRPLIGWDNLWL</sequence>
<name>A0ACC3YZM0_COLTU</name>
<protein>
    <submittedName>
        <fullName evidence="1">Uncharacterized protein</fullName>
    </submittedName>
</protein>